<reference evidence="1 2" key="1">
    <citation type="journal article" date="2020" name="Antonie Van Leeuwenhoek">
        <title>Rhodopirellula heiligendammensis sp. nov., Rhodopirellula pilleata sp. nov., and Rhodopirellula solitaria sp. nov. isolated from natural or artificial marine surfaces in Northern Germany and California, USA, and emended description of the genus Rhodopirellula.</title>
        <authorList>
            <person name="Kallscheuer N."/>
            <person name="Wiegand S."/>
            <person name="Jogler M."/>
            <person name="Boedeker C."/>
            <person name="Peeters S.H."/>
            <person name="Rast P."/>
            <person name="Heuer A."/>
            <person name="Jetten M.S.M."/>
            <person name="Rohde M."/>
            <person name="Jogler C."/>
        </authorList>
    </citation>
    <scope>NUCLEOTIDE SEQUENCE [LARGE SCALE GENOMIC DNA]</scope>
    <source>
        <strain evidence="1 2">Poly21</strain>
    </source>
</reference>
<sequence>MQCMGGRELGISVYLDVFPLTSVISDIVALKQ</sequence>
<evidence type="ECO:0000313" key="1">
    <source>
        <dbReference type="EMBL" id="TWU19744.1"/>
    </source>
</evidence>
<organism evidence="1 2">
    <name type="scientific">Allorhodopirellula heiligendammensis</name>
    <dbReference type="NCBI Taxonomy" id="2714739"/>
    <lineage>
        <taxon>Bacteria</taxon>
        <taxon>Pseudomonadati</taxon>
        <taxon>Planctomycetota</taxon>
        <taxon>Planctomycetia</taxon>
        <taxon>Pirellulales</taxon>
        <taxon>Pirellulaceae</taxon>
        <taxon>Allorhodopirellula</taxon>
    </lineage>
</organism>
<dbReference type="AlphaFoldDB" id="A0A5C6C8R1"/>
<keyword evidence="2" id="KW-1185">Reference proteome</keyword>
<comment type="caution">
    <text evidence="1">The sequence shown here is derived from an EMBL/GenBank/DDBJ whole genome shotgun (WGS) entry which is preliminary data.</text>
</comment>
<evidence type="ECO:0000313" key="2">
    <source>
        <dbReference type="Proteomes" id="UP000319908"/>
    </source>
</evidence>
<accession>A0A5C6C8R1</accession>
<protein>
    <submittedName>
        <fullName evidence="1">Uncharacterized protein</fullName>
    </submittedName>
</protein>
<dbReference type="EMBL" id="SJPU01000001">
    <property type="protein sequence ID" value="TWU19744.1"/>
    <property type="molecule type" value="Genomic_DNA"/>
</dbReference>
<name>A0A5C6C8R1_9BACT</name>
<dbReference type="Proteomes" id="UP000319908">
    <property type="component" value="Unassembled WGS sequence"/>
</dbReference>
<proteinExistence type="predicted"/>
<gene>
    <name evidence="1" type="ORF">Poly21_19200</name>
</gene>